<dbReference type="PANTHER" id="PTHR23070">
    <property type="entry name" value="BCS1 AAA-TYPE ATPASE"/>
    <property type="match status" value="1"/>
</dbReference>
<feature type="domain" description="AAA+ ATPase" evidence="4">
    <location>
        <begin position="256"/>
        <end position="374"/>
    </location>
</feature>
<evidence type="ECO:0000313" key="5">
    <source>
        <dbReference type="EMBL" id="KAJ9137667.1"/>
    </source>
</evidence>
<evidence type="ECO:0000256" key="2">
    <source>
        <dbReference type="SAM" id="MobiDB-lite"/>
    </source>
</evidence>
<accession>A0AA38R7T3</accession>
<reference evidence="5" key="1">
    <citation type="submission" date="2022-07" db="EMBL/GenBank/DDBJ databases">
        <title>Fungi with potential for degradation of polypropylene.</title>
        <authorList>
            <person name="Gostincar C."/>
        </authorList>
    </citation>
    <scope>NUCLEOTIDE SEQUENCE</scope>
    <source>
        <strain evidence="5">EXF-13308</strain>
    </source>
</reference>
<evidence type="ECO:0000313" key="6">
    <source>
        <dbReference type="Proteomes" id="UP001174694"/>
    </source>
</evidence>
<dbReference type="InterPro" id="IPR027417">
    <property type="entry name" value="P-loop_NTPase"/>
</dbReference>
<keyword evidence="3" id="KW-0812">Transmembrane</keyword>
<keyword evidence="3" id="KW-0472">Membrane</keyword>
<dbReference type="Proteomes" id="UP001174694">
    <property type="component" value="Unassembled WGS sequence"/>
</dbReference>
<name>A0AA38R7T3_9PEZI</name>
<evidence type="ECO:0000256" key="3">
    <source>
        <dbReference type="SAM" id="Phobius"/>
    </source>
</evidence>
<dbReference type="SUPFAM" id="SSF52540">
    <property type="entry name" value="P-loop containing nucleoside triphosphate hydrolases"/>
    <property type="match status" value="1"/>
</dbReference>
<evidence type="ECO:0000259" key="4">
    <source>
        <dbReference type="SMART" id="SM00382"/>
    </source>
</evidence>
<feature type="region of interest" description="Disordered" evidence="2">
    <location>
        <begin position="425"/>
        <end position="467"/>
    </location>
</feature>
<organism evidence="5 6">
    <name type="scientific">Pleurostoma richardsiae</name>
    <dbReference type="NCBI Taxonomy" id="41990"/>
    <lineage>
        <taxon>Eukaryota</taxon>
        <taxon>Fungi</taxon>
        <taxon>Dikarya</taxon>
        <taxon>Ascomycota</taxon>
        <taxon>Pezizomycotina</taxon>
        <taxon>Sordariomycetes</taxon>
        <taxon>Sordariomycetidae</taxon>
        <taxon>Calosphaeriales</taxon>
        <taxon>Pleurostomataceae</taxon>
        <taxon>Pleurostoma</taxon>
    </lineage>
</organism>
<dbReference type="Gene3D" id="3.40.50.300">
    <property type="entry name" value="P-loop containing nucleotide triphosphate hydrolases"/>
    <property type="match status" value="1"/>
</dbReference>
<keyword evidence="3" id="KW-1133">Transmembrane helix</keyword>
<dbReference type="GO" id="GO:0005524">
    <property type="term" value="F:ATP binding"/>
    <property type="evidence" value="ECO:0007669"/>
    <property type="project" value="InterPro"/>
</dbReference>
<dbReference type="CDD" id="cd19481">
    <property type="entry name" value="RecA-like_protease"/>
    <property type="match status" value="1"/>
</dbReference>
<evidence type="ECO:0000256" key="1">
    <source>
        <dbReference type="ARBA" id="ARBA00007448"/>
    </source>
</evidence>
<dbReference type="InterPro" id="IPR003959">
    <property type="entry name" value="ATPase_AAA_core"/>
</dbReference>
<gene>
    <name evidence="5" type="ORF">NKR23_g9027</name>
</gene>
<sequence length="467" mass="51796">MASFTPALLRTGSGLKAALCLVFLSLTVTIYFLGWPRLMSLDFAQARSRVFSLSFWQSLFPYLPLVSLYLPTVLSFDVRALLMYKRDITSDDRVLFQTLYSFIAKSDQLMGSRHCELSSQPTCKGRRFYIEEDTGGILETAQRVFAVPAEGPTYSVRTDRGRLFVQRSSKVGTEILTIWAWRLNTLNSLHELSDVDSRGKTRVYVWTKGAWQLSTVKSAMSPDLVSFPMNMVEGVQSAITDFLDGRESYRKEGRDYKLTFLFVGAPGTGKAVLAQTLAAHFSLRLHVIDATKLSNKGTSFSDQLSSAPSRSIVLVDELDKAPRRVLNTLLTELQGAGGFEDKVLILAVNDMKEFDETLIRPGRVDRTVVFPLMTRETGADLFKIVTVDPDHRGLAERFGDIAQGCSPAAVQRYLLTKRGKPQAAVDDAADSLKPPKSGESTIKQRDSCPGGGGIKEMKGSRPLLYEL</sequence>
<feature type="transmembrane region" description="Helical" evidence="3">
    <location>
        <begin position="17"/>
        <end position="35"/>
    </location>
</feature>
<comment type="caution">
    <text evidence="5">The sequence shown here is derived from an EMBL/GenBank/DDBJ whole genome shotgun (WGS) entry which is preliminary data.</text>
</comment>
<keyword evidence="6" id="KW-1185">Reference proteome</keyword>
<dbReference type="InterPro" id="IPR003593">
    <property type="entry name" value="AAA+_ATPase"/>
</dbReference>
<protein>
    <recommendedName>
        <fullName evidence="4">AAA+ ATPase domain-containing protein</fullName>
    </recommendedName>
</protein>
<dbReference type="AlphaFoldDB" id="A0AA38R7T3"/>
<dbReference type="GO" id="GO:0016887">
    <property type="term" value="F:ATP hydrolysis activity"/>
    <property type="evidence" value="ECO:0007669"/>
    <property type="project" value="InterPro"/>
</dbReference>
<comment type="similarity">
    <text evidence="1">Belongs to the AAA ATPase family. BCS1 subfamily.</text>
</comment>
<dbReference type="Pfam" id="PF00004">
    <property type="entry name" value="AAA"/>
    <property type="match status" value="1"/>
</dbReference>
<dbReference type="SMART" id="SM00382">
    <property type="entry name" value="AAA"/>
    <property type="match status" value="1"/>
</dbReference>
<proteinExistence type="inferred from homology"/>
<dbReference type="InterPro" id="IPR050747">
    <property type="entry name" value="Mitochondrial_chaperone_BCS1"/>
</dbReference>
<dbReference type="EMBL" id="JANBVO010000033">
    <property type="protein sequence ID" value="KAJ9137667.1"/>
    <property type="molecule type" value="Genomic_DNA"/>
</dbReference>